<keyword evidence="2" id="KW-1185">Reference proteome</keyword>
<evidence type="ECO:0000313" key="1">
    <source>
        <dbReference type="EMBL" id="KER28169.1"/>
    </source>
</evidence>
<name>A0A075AFY0_OPIVI</name>
<dbReference type="KEGG" id="ovi:T265_04929"/>
<evidence type="ECO:0000313" key="2">
    <source>
        <dbReference type="Proteomes" id="UP000054324"/>
    </source>
</evidence>
<organism evidence="1 2">
    <name type="scientific">Opisthorchis viverrini</name>
    <name type="common">Southeast Asian liver fluke</name>
    <dbReference type="NCBI Taxonomy" id="6198"/>
    <lineage>
        <taxon>Eukaryota</taxon>
        <taxon>Metazoa</taxon>
        <taxon>Spiralia</taxon>
        <taxon>Lophotrochozoa</taxon>
        <taxon>Platyhelminthes</taxon>
        <taxon>Trematoda</taxon>
        <taxon>Digenea</taxon>
        <taxon>Opisthorchiida</taxon>
        <taxon>Opisthorchiata</taxon>
        <taxon>Opisthorchiidae</taxon>
        <taxon>Opisthorchis</taxon>
    </lineage>
</organism>
<proteinExistence type="predicted"/>
<protein>
    <submittedName>
        <fullName evidence="1">Uncharacterized protein</fullName>
    </submittedName>
</protein>
<dbReference type="CTD" id="20319111"/>
<dbReference type="Proteomes" id="UP000054324">
    <property type="component" value="Unassembled WGS sequence"/>
</dbReference>
<dbReference type="GeneID" id="20319111"/>
<reference evidence="1 2" key="1">
    <citation type="submission" date="2013-11" db="EMBL/GenBank/DDBJ databases">
        <title>Opisthorchis viverrini - life in the bile duct.</title>
        <authorList>
            <person name="Young N.D."/>
            <person name="Nagarajan N."/>
            <person name="Lin S.J."/>
            <person name="Korhonen P.K."/>
            <person name="Jex A.R."/>
            <person name="Hall R.S."/>
            <person name="Safavi-Hemami H."/>
            <person name="Kaewkong W."/>
            <person name="Bertrand D."/>
            <person name="Gao S."/>
            <person name="Seet Q."/>
            <person name="Wongkham S."/>
            <person name="Teh B.T."/>
            <person name="Wongkham C."/>
            <person name="Intapan P.M."/>
            <person name="Maleewong W."/>
            <person name="Yang X."/>
            <person name="Hu M."/>
            <person name="Wang Z."/>
            <person name="Hofmann A."/>
            <person name="Sternberg P.W."/>
            <person name="Tan P."/>
            <person name="Wang J."/>
            <person name="Gasser R.B."/>
        </authorList>
    </citation>
    <scope>NUCLEOTIDE SEQUENCE [LARGE SCALE GENOMIC DNA]</scope>
</reference>
<dbReference type="AlphaFoldDB" id="A0A075AFY0"/>
<dbReference type="OrthoDB" id="6285220at2759"/>
<sequence length="511" mass="57895">MFPQGLPHTLPIDEKHSDDSCCDAVTNTQGYLCCTHQIHNTRDVPANKQFMRSSSTASDCLLARELMIMHLNNENPLVSRQQKEASNIIRGNSPAAKIEQNVSTQVSLENINCAVYDRNVLLSAVPTSRPPDLMTHCFQCRAPSSFTNIGATRELAKTFLHDLPAVTANAISPGHSLYGLASNSPCYTLQSKKTLSQNTPSSQITQYKLPPTNLFCEAAIQREHESKQAKLIQNLGVICPTVLHFEHESKSTDIRNFSLNNANSTFEAARKLTDLSSQQPLLVYTTKAEHPSEMASTKDLEDIQIRFDLLCKHHELLREDIKNMELKLCPQFSKIELDSTMSNAISQNQINQDPFEREAVKLEKSHNQIVSIVQHFRRIRPDLLVTGLTSSLEDWFVSIRSFRQCAQDLSTVLNSRCTELHNSLPVFLRNLRQVLSTARRQTKYIRTRLWALNQMYENPGSPSYEQALRVRSAVKNGQFFSIMLNGLYPTFRRQGRLHLRQVIILGHEPVQ</sequence>
<gene>
    <name evidence="1" type="ORF">T265_04929</name>
</gene>
<accession>A0A075AFY0</accession>
<dbReference type="RefSeq" id="XP_009168061.1">
    <property type="nucleotide sequence ID" value="XM_009169797.1"/>
</dbReference>
<dbReference type="EMBL" id="KL596705">
    <property type="protein sequence ID" value="KER28169.1"/>
    <property type="molecule type" value="Genomic_DNA"/>
</dbReference>